<dbReference type="PANTHER" id="PTHR24413">
    <property type="entry name" value="SPECKLE-TYPE POZ PROTEIN"/>
    <property type="match status" value="1"/>
</dbReference>
<dbReference type="SMART" id="SM00526">
    <property type="entry name" value="H15"/>
    <property type="match status" value="1"/>
</dbReference>
<keyword evidence="6" id="KW-0539">Nucleus</keyword>
<evidence type="ECO:0000256" key="6">
    <source>
        <dbReference type="ARBA" id="ARBA00023242"/>
    </source>
</evidence>
<evidence type="ECO:0000256" key="2">
    <source>
        <dbReference type="ARBA" id="ARBA00004123"/>
    </source>
</evidence>
<dbReference type="SMART" id="SM00225">
    <property type="entry name" value="BTB"/>
    <property type="match status" value="1"/>
</dbReference>
<dbReference type="Pfam" id="PF00538">
    <property type="entry name" value="Linker_histone"/>
    <property type="match status" value="1"/>
</dbReference>
<protein>
    <recommendedName>
        <fullName evidence="12">BTB domain-containing protein</fullName>
    </recommendedName>
</protein>
<dbReference type="InterPro" id="IPR036390">
    <property type="entry name" value="WH_DNA-bd_sf"/>
</dbReference>
<sequence>MPFKVEQVMENNMSLIEWTISIKPPVKKTDNDTSMEESLQLFRYNSFVSCKFVCSLSLRYWKPGKNKAFLRLRWLGKPNGLETEDSPEFHHLPCNIAVCVDGKKRQPLKPVWVLENGSWKSDAHGLIISNNENGVRKIPVTFIFQIKLEPTFLRGEKTALKLLTDLFVHQVNCDVQFAFEGDCRIGGHSKILSASSQVFAALFQNKGAHPFVIENILPEIFKSLLNYIYCGRISMPLTCDTAQKLYLAANKFEIEDLKEDCIDYLLVCLKQNNVNDLISWSEQHSVEKVKKAADALKRNNKEVVATEKLNSPIDATQKVPSDKKVVLAPVTHEASNVQKHPIKTASIAKKSVVAPNSSHPPYLVMVAEAINILKQKRKGCSRQAILNYIFASYELGVDWKMANVHLKQALKRGVAQGVLLNTTGVTGAAGSFRLFDPKRDTHVAKNRSSEKAVPPAAKKAKSVASTSLAKKTSGASTKKNPVIKNQLALKVLAAAKMVSLKADPGELPIKSAPIVKQEVLEELMPLPTNQ</sequence>
<evidence type="ECO:0008006" key="12">
    <source>
        <dbReference type="Google" id="ProtNLM"/>
    </source>
</evidence>
<evidence type="ECO:0000259" key="9">
    <source>
        <dbReference type="PROSITE" id="PS51504"/>
    </source>
</evidence>
<keyword evidence="5" id="KW-0238">DNA-binding</keyword>
<evidence type="ECO:0000259" key="8">
    <source>
        <dbReference type="PROSITE" id="PS50097"/>
    </source>
</evidence>
<gene>
    <name evidence="10" type="ORF">DGAL_LOCUS13265</name>
</gene>
<evidence type="ECO:0000313" key="11">
    <source>
        <dbReference type="Proteomes" id="UP000789390"/>
    </source>
</evidence>
<comment type="caution">
    <text evidence="10">The sequence shown here is derived from an EMBL/GenBank/DDBJ whole genome shotgun (WGS) entry which is preliminary data.</text>
</comment>
<dbReference type="OrthoDB" id="6368154at2759"/>
<dbReference type="GO" id="GO:0000786">
    <property type="term" value="C:nucleosome"/>
    <property type="evidence" value="ECO:0007669"/>
    <property type="project" value="InterPro"/>
</dbReference>
<evidence type="ECO:0000256" key="3">
    <source>
        <dbReference type="ARBA" id="ARBA00004286"/>
    </source>
</evidence>
<dbReference type="Gene3D" id="3.30.710.10">
    <property type="entry name" value="Potassium Channel Kv1.1, Chain A"/>
    <property type="match status" value="1"/>
</dbReference>
<dbReference type="SUPFAM" id="SSF54695">
    <property type="entry name" value="POZ domain"/>
    <property type="match status" value="1"/>
</dbReference>
<evidence type="ECO:0000256" key="4">
    <source>
        <dbReference type="ARBA" id="ARBA00022454"/>
    </source>
</evidence>
<dbReference type="GO" id="GO:0006334">
    <property type="term" value="P:nucleosome assembly"/>
    <property type="evidence" value="ECO:0007669"/>
    <property type="project" value="InterPro"/>
</dbReference>
<evidence type="ECO:0000256" key="7">
    <source>
        <dbReference type="SAM" id="MobiDB-lite"/>
    </source>
</evidence>
<feature type="compositionally biased region" description="Low complexity" evidence="7">
    <location>
        <begin position="451"/>
        <end position="473"/>
    </location>
</feature>
<proteinExistence type="predicted"/>
<dbReference type="Proteomes" id="UP000789390">
    <property type="component" value="Unassembled WGS sequence"/>
</dbReference>
<name>A0A8J2RZ78_9CRUS</name>
<dbReference type="Pfam" id="PF00651">
    <property type="entry name" value="BTB"/>
    <property type="match status" value="1"/>
</dbReference>
<organism evidence="10 11">
    <name type="scientific">Daphnia galeata</name>
    <dbReference type="NCBI Taxonomy" id="27404"/>
    <lineage>
        <taxon>Eukaryota</taxon>
        <taxon>Metazoa</taxon>
        <taxon>Ecdysozoa</taxon>
        <taxon>Arthropoda</taxon>
        <taxon>Crustacea</taxon>
        <taxon>Branchiopoda</taxon>
        <taxon>Diplostraca</taxon>
        <taxon>Cladocera</taxon>
        <taxon>Anomopoda</taxon>
        <taxon>Daphniidae</taxon>
        <taxon>Daphnia</taxon>
    </lineage>
</organism>
<dbReference type="SUPFAM" id="SSF46785">
    <property type="entry name" value="Winged helix' DNA-binding domain"/>
    <property type="match status" value="1"/>
</dbReference>
<comment type="subcellular location">
    <subcellularLocation>
        <location evidence="3">Chromosome</location>
    </subcellularLocation>
    <subcellularLocation>
        <location evidence="2">Nucleus</location>
    </subcellularLocation>
</comment>
<dbReference type="AlphaFoldDB" id="A0A8J2RZ78"/>
<keyword evidence="4" id="KW-0158">Chromosome</keyword>
<dbReference type="PROSITE" id="PS50097">
    <property type="entry name" value="BTB"/>
    <property type="match status" value="1"/>
</dbReference>
<dbReference type="GO" id="GO:0003677">
    <property type="term" value="F:DNA binding"/>
    <property type="evidence" value="ECO:0007669"/>
    <property type="project" value="UniProtKB-KW"/>
</dbReference>
<feature type="domain" description="H15" evidence="9">
    <location>
        <begin position="358"/>
        <end position="436"/>
    </location>
</feature>
<dbReference type="InterPro" id="IPR011333">
    <property type="entry name" value="SKP1/BTB/POZ_sf"/>
</dbReference>
<dbReference type="CDD" id="cd00073">
    <property type="entry name" value="H15"/>
    <property type="match status" value="1"/>
</dbReference>
<dbReference type="FunFam" id="1.10.10.10:FF:000140">
    <property type="entry name" value="Histone H1.0"/>
    <property type="match status" value="1"/>
</dbReference>
<keyword evidence="11" id="KW-1185">Reference proteome</keyword>
<comment type="function">
    <text evidence="1">Histones H1 are necessary for the condensation of nucleosome chains into higher-order structures.</text>
</comment>
<dbReference type="EMBL" id="CAKKLH010000295">
    <property type="protein sequence ID" value="CAH0109780.1"/>
    <property type="molecule type" value="Genomic_DNA"/>
</dbReference>
<dbReference type="Gene3D" id="1.10.10.10">
    <property type="entry name" value="Winged helix-like DNA-binding domain superfamily/Winged helix DNA-binding domain"/>
    <property type="match status" value="1"/>
</dbReference>
<dbReference type="InterPro" id="IPR005818">
    <property type="entry name" value="Histone_H1/H5_H15"/>
</dbReference>
<dbReference type="InterPro" id="IPR036388">
    <property type="entry name" value="WH-like_DNA-bd_sf"/>
</dbReference>
<feature type="region of interest" description="Disordered" evidence="7">
    <location>
        <begin position="443"/>
        <end position="477"/>
    </location>
</feature>
<evidence type="ECO:0000256" key="1">
    <source>
        <dbReference type="ARBA" id="ARBA00002809"/>
    </source>
</evidence>
<evidence type="ECO:0000256" key="5">
    <source>
        <dbReference type="ARBA" id="ARBA00023125"/>
    </source>
</evidence>
<dbReference type="PROSITE" id="PS51504">
    <property type="entry name" value="H15"/>
    <property type="match status" value="1"/>
</dbReference>
<reference evidence="10" key="1">
    <citation type="submission" date="2021-11" db="EMBL/GenBank/DDBJ databases">
        <authorList>
            <person name="Schell T."/>
        </authorList>
    </citation>
    <scope>NUCLEOTIDE SEQUENCE</scope>
    <source>
        <strain evidence="10">M5</strain>
    </source>
</reference>
<dbReference type="GO" id="GO:0005634">
    <property type="term" value="C:nucleus"/>
    <property type="evidence" value="ECO:0007669"/>
    <property type="project" value="UniProtKB-SubCell"/>
</dbReference>
<dbReference type="InterPro" id="IPR000210">
    <property type="entry name" value="BTB/POZ_dom"/>
</dbReference>
<feature type="domain" description="BTB" evidence="8">
    <location>
        <begin position="173"/>
        <end position="237"/>
    </location>
</feature>
<evidence type="ECO:0000313" key="10">
    <source>
        <dbReference type="EMBL" id="CAH0109780.1"/>
    </source>
</evidence>
<accession>A0A8J2RZ78</accession>